<dbReference type="SUPFAM" id="SSF50630">
    <property type="entry name" value="Acid proteases"/>
    <property type="match status" value="1"/>
</dbReference>
<dbReference type="AlphaFoldDB" id="A0A453R5V0"/>
<keyword evidence="2" id="KW-1185">Reference proteome</keyword>
<dbReference type="Gene3D" id="2.40.70.10">
    <property type="entry name" value="Acid Proteases"/>
    <property type="match status" value="1"/>
</dbReference>
<evidence type="ECO:0008006" key="3">
    <source>
        <dbReference type="Google" id="ProtNLM"/>
    </source>
</evidence>
<dbReference type="InterPro" id="IPR032567">
    <property type="entry name" value="RTL1-rel"/>
</dbReference>
<evidence type="ECO:0000313" key="1">
    <source>
        <dbReference type="EnsemblPlants" id="AET7Gv20472700.1"/>
    </source>
</evidence>
<reference evidence="1" key="5">
    <citation type="journal article" date="2021" name="G3 (Bethesda)">
        <title>Aegilops tauschii genome assembly Aet v5.0 features greater sequence contiguity and improved annotation.</title>
        <authorList>
            <person name="Wang L."/>
            <person name="Zhu T."/>
            <person name="Rodriguez J.C."/>
            <person name="Deal K.R."/>
            <person name="Dubcovsky J."/>
            <person name="McGuire P.E."/>
            <person name="Lux T."/>
            <person name="Spannagl M."/>
            <person name="Mayer K.F.X."/>
            <person name="Baldrich P."/>
            <person name="Meyers B.C."/>
            <person name="Huo N."/>
            <person name="Gu Y.Q."/>
            <person name="Zhou H."/>
            <person name="Devos K.M."/>
            <person name="Bennetzen J.L."/>
            <person name="Unver T."/>
            <person name="Budak H."/>
            <person name="Gulick P.J."/>
            <person name="Galiba G."/>
            <person name="Kalapos B."/>
            <person name="Nelson D.R."/>
            <person name="Li P."/>
            <person name="You F.M."/>
            <person name="Luo M.C."/>
            <person name="Dvorak J."/>
        </authorList>
    </citation>
    <scope>NUCLEOTIDE SEQUENCE [LARGE SCALE GENOMIC DNA]</scope>
    <source>
        <strain evidence="1">cv. AL8/78</strain>
    </source>
</reference>
<proteinExistence type="predicted"/>
<evidence type="ECO:0000313" key="2">
    <source>
        <dbReference type="Proteomes" id="UP000015105"/>
    </source>
</evidence>
<dbReference type="Proteomes" id="UP000015105">
    <property type="component" value="Chromosome 7D"/>
</dbReference>
<accession>A0A453R5V0</accession>
<organism evidence="1 2">
    <name type="scientific">Aegilops tauschii subsp. strangulata</name>
    <name type="common">Goatgrass</name>
    <dbReference type="NCBI Taxonomy" id="200361"/>
    <lineage>
        <taxon>Eukaryota</taxon>
        <taxon>Viridiplantae</taxon>
        <taxon>Streptophyta</taxon>
        <taxon>Embryophyta</taxon>
        <taxon>Tracheophyta</taxon>
        <taxon>Spermatophyta</taxon>
        <taxon>Magnoliopsida</taxon>
        <taxon>Liliopsida</taxon>
        <taxon>Poales</taxon>
        <taxon>Poaceae</taxon>
        <taxon>BOP clade</taxon>
        <taxon>Pooideae</taxon>
        <taxon>Triticodae</taxon>
        <taxon>Triticeae</taxon>
        <taxon>Triticinae</taxon>
        <taxon>Aegilops</taxon>
    </lineage>
</organism>
<name>A0A453R5V0_AEGTS</name>
<dbReference type="PANTHER" id="PTHR15503">
    <property type="entry name" value="LDOC1 RELATED"/>
    <property type="match status" value="1"/>
</dbReference>
<dbReference type="EnsemblPlants" id="AET7Gv20472700.1">
    <property type="protein sequence ID" value="AET7Gv20472700.1"/>
    <property type="gene ID" value="AET7Gv20472700"/>
</dbReference>
<reference evidence="2" key="1">
    <citation type="journal article" date="2014" name="Science">
        <title>Ancient hybridizations among the ancestral genomes of bread wheat.</title>
        <authorList>
            <consortium name="International Wheat Genome Sequencing Consortium,"/>
            <person name="Marcussen T."/>
            <person name="Sandve S.R."/>
            <person name="Heier L."/>
            <person name="Spannagl M."/>
            <person name="Pfeifer M."/>
            <person name="Jakobsen K.S."/>
            <person name="Wulff B.B."/>
            <person name="Steuernagel B."/>
            <person name="Mayer K.F."/>
            <person name="Olsen O.A."/>
        </authorList>
    </citation>
    <scope>NUCLEOTIDE SEQUENCE [LARGE SCALE GENOMIC DNA]</scope>
    <source>
        <strain evidence="2">cv. AL8/78</strain>
    </source>
</reference>
<dbReference type="STRING" id="200361.A0A453R5V0"/>
<dbReference type="PANTHER" id="PTHR15503:SF22">
    <property type="entry name" value="TRANSPOSON TY3-I GAG POLYPROTEIN"/>
    <property type="match status" value="1"/>
</dbReference>
<reference evidence="2" key="2">
    <citation type="journal article" date="2017" name="Nat. Plants">
        <title>The Aegilops tauschii genome reveals multiple impacts of transposons.</title>
        <authorList>
            <person name="Zhao G."/>
            <person name="Zou C."/>
            <person name="Li K."/>
            <person name="Wang K."/>
            <person name="Li T."/>
            <person name="Gao L."/>
            <person name="Zhang X."/>
            <person name="Wang H."/>
            <person name="Yang Z."/>
            <person name="Liu X."/>
            <person name="Jiang W."/>
            <person name="Mao L."/>
            <person name="Kong X."/>
            <person name="Jiao Y."/>
            <person name="Jia J."/>
        </authorList>
    </citation>
    <scope>NUCLEOTIDE SEQUENCE [LARGE SCALE GENOMIC DNA]</scope>
    <source>
        <strain evidence="2">cv. AL8/78</strain>
    </source>
</reference>
<dbReference type="Pfam" id="PF08284">
    <property type="entry name" value="RVP_2"/>
    <property type="match status" value="1"/>
</dbReference>
<dbReference type="Gramene" id="AET7Gv20472700.1">
    <property type="protein sequence ID" value="AET7Gv20472700.1"/>
    <property type="gene ID" value="AET7Gv20472700"/>
</dbReference>
<sequence length="412" mass="46964">LIEDANLEEWPDGHRHRQYTPQDNKRTVLTVKPAKLNISEFEGNDSESWIQNLEQYFAAARTPIEHRTELAVSYLKGPDVQWWRGTGYALSNVPWHKFCSYLSEGFATESVCDVVSSFHAAQQTSTVVVYVDKFEHLMNIMRRENPGIPDDYYVTSFVSELTPYIKSHVECFKPKDMQTVVWYARRMEKAQIPVQPVQTRAYVPQPRRQMIFEQPKIPTVQPLQNRNTIIQQAKHNQVCYKCREPWVPGHRQVCKMRQKAQIQALQAQEAEWPKTIYGTDFEDPDLENMEPPAADAVLQVSMHAAMGIGAAKNTFILTVKVGSTIATTLVDSGSTSTFVSPERDAKLPITPVATPKVKVVVASGGVLWSEFMSQNCPYEIQGQKFSDSFRVLKLKGYDMILGVDWLRKYSPI</sequence>
<reference evidence="1" key="3">
    <citation type="journal article" date="2017" name="Nature">
        <title>Genome sequence of the progenitor of the wheat D genome Aegilops tauschii.</title>
        <authorList>
            <person name="Luo M.C."/>
            <person name="Gu Y.Q."/>
            <person name="Puiu D."/>
            <person name="Wang H."/>
            <person name="Twardziok S.O."/>
            <person name="Deal K.R."/>
            <person name="Huo N."/>
            <person name="Zhu T."/>
            <person name="Wang L."/>
            <person name="Wang Y."/>
            <person name="McGuire P.E."/>
            <person name="Liu S."/>
            <person name="Long H."/>
            <person name="Ramasamy R.K."/>
            <person name="Rodriguez J.C."/>
            <person name="Van S.L."/>
            <person name="Yuan L."/>
            <person name="Wang Z."/>
            <person name="Xia Z."/>
            <person name="Xiao L."/>
            <person name="Anderson O.D."/>
            <person name="Ouyang S."/>
            <person name="Liang Y."/>
            <person name="Zimin A.V."/>
            <person name="Pertea G."/>
            <person name="Qi P."/>
            <person name="Bennetzen J.L."/>
            <person name="Dai X."/>
            <person name="Dawson M.W."/>
            <person name="Muller H.G."/>
            <person name="Kugler K."/>
            <person name="Rivarola-Duarte L."/>
            <person name="Spannagl M."/>
            <person name="Mayer K.F.X."/>
            <person name="Lu F.H."/>
            <person name="Bevan M.W."/>
            <person name="Leroy P."/>
            <person name="Li P."/>
            <person name="You F.M."/>
            <person name="Sun Q."/>
            <person name="Liu Z."/>
            <person name="Lyons E."/>
            <person name="Wicker T."/>
            <person name="Salzberg S.L."/>
            <person name="Devos K.M."/>
            <person name="Dvorak J."/>
        </authorList>
    </citation>
    <scope>NUCLEOTIDE SEQUENCE [LARGE SCALE GENOMIC DNA]</scope>
    <source>
        <strain evidence="1">cv. AL8/78</strain>
    </source>
</reference>
<dbReference type="CDD" id="cd00303">
    <property type="entry name" value="retropepsin_like"/>
    <property type="match status" value="1"/>
</dbReference>
<protein>
    <recommendedName>
        <fullName evidence="3">Retrotransposon gag domain-containing protein</fullName>
    </recommendedName>
</protein>
<reference evidence="1" key="4">
    <citation type="submission" date="2019-03" db="UniProtKB">
        <authorList>
            <consortium name="EnsemblPlants"/>
        </authorList>
    </citation>
    <scope>IDENTIFICATION</scope>
</reference>
<dbReference type="InterPro" id="IPR021109">
    <property type="entry name" value="Peptidase_aspartic_dom_sf"/>
</dbReference>